<protein>
    <submittedName>
        <fullName evidence="1">Uncharacterized protein</fullName>
    </submittedName>
</protein>
<evidence type="ECO:0000313" key="1">
    <source>
        <dbReference type="EMBL" id="OMH81412.1"/>
    </source>
</evidence>
<keyword evidence="2" id="KW-1185">Reference proteome</keyword>
<proteinExistence type="predicted"/>
<sequence length="82" mass="9554">MPAQTYGIVNERENQARSLVAELYEFAGTEDEKRDLSSDCREQISAFEEAIEHYTLIFLWVMDCFNIEFRVGSGEQARQIEQ</sequence>
<accession>A0A1R1PKK4</accession>
<organism evidence="1 2">
    <name type="scientific">Zancudomyces culisetae</name>
    <name type="common">Gut fungus</name>
    <name type="synonym">Smittium culisetae</name>
    <dbReference type="NCBI Taxonomy" id="1213189"/>
    <lineage>
        <taxon>Eukaryota</taxon>
        <taxon>Fungi</taxon>
        <taxon>Fungi incertae sedis</taxon>
        <taxon>Zoopagomycota</taxon>
        <taxon>Kickxellomycotina</taxon>
        <taxon>Harpellomycetes</taxon>
        <taxon>Harpellales</taxon>
        <taxon>Legeriomycetaceae</taxon>
        <taxon>Zancudomyces</taxon>
    </lineage>
</organism>
<dbReference type="AlphaFoldDB" id="A0A1R1PKK4"/>
<evidence type="ECO:0000313" key="2">
    <source>
        <dbReference type="Proteomes" id="UP000188320"/>
    </source>
</evidence>
<comment type="caution">
    <text evidence="1">The sequence shown here is derived from an EMBL/GenBank/DDBJ whole genome shotgun (WGS) entry which is preliminary data.</text>
</comment>
<gene>
    <name evidence="1" type="ORF">AX774_g5135</name>
</gene>
<name>A0A1R1PKK4_ZANCU</name>
<dbReference type="Proteomes" id="UP000188320">
    <property type="component" value="Unassembled WGS sequence"/>
</dbReference>
<reference evidence="2" key="1">
    <citation type="submission" date="2017-01" db="EMBL/GenBank/DDBJ databases">
        <authorList>
            <person name="Wang Y."/>
            <person name="White M."/>
            <person name="Kvist S."/>
            <person name="Moncalvo J.-M."/>
        </authorList>
    </citation>
    <scope>NUCLEOTIDE SEQUENCE [LARGE SCALE GENOMIC DNA]</scope>
    <source>
        <strain evidence="2">COL-18-3</strain>
    </source>
</reference>
<dbReference type="EMBL" id="LSSK01000904">
    <property type="protein sequence ID" value="OMH81412.1"/>
    <property type="molecule type" value="Genomic_DNA"/>
</dbReference>